<protein>
    <submittedName>
        <fullName evidence="1">Uncharacterized protein</fullName>
    </submittedName>
</protein>
<comment type="caution">
    <text evidence="1">The sequence shown here is derived from an EMBL/GenBank/DDBJ whole genome shotgun (WGS) entry which is preliminary data.</text>
</comment>
<reference evidence="1 2" key="1">
    <citation type="submission" date="2021-06" db="EMBL/GenBank/DDBJ databases">
        <authorList>
            <person name="Palmer J.M."/>
        </authorList>
    </citation>
    <scope>NUCLEOTIDE SEQUENCE [LARGE SCALE GENOMIC DNA]</scope>
    <source>
        <strain evidence="1 2">GA_2019</strain>
        <tissue evidence="1">Muscle</tissue>
    </source>
</reference>
<organism evidence="1 2">
    <name type="scientific">Goodea atripinnis</name>
    <dbReference type="NCBI Taxonomy" id="208336"/>
    <lineage>
        <taxon>Eukaryota</taxon>
        <taxon>Metazoa</taxon>
        <taxon>Chordata</taxon>
        <taxon>Craniata</taxon>
        <taxon>Vertebrata</taxon>
        <taxon>Euteleostomi</taxon>
        <taxon>Actinopterygii</taxon>
        <taxon>Neopterygii</taxon>
        <taxon>Teleostei</taxon>
        <taxon>Neoteleostei</taxon>
        <taxon>Acanthomorphata</taxon>
        <taxon>Ovalentaria</taxon>
        <taxon>Atherinomorphae</taxon>
        <taxon>Cyprinodontiformes</taxon>
        <taxon>Goodeidae</taxon>
        <taxon>Goodea</taxon>
    </lineage>
</organism>
<keyword evidence="2" id="KW-1185">Reference proteome</keyword>
<accession>A0ABV0Q2P1</accession>
<evidence type="ECO:0000313" key="2">
    <source>
        <dbReference type="Proteomes" id="UP001476798"/>
    </source>
</evidence>
<name>A0ABV0Q2P1_9TELE</name>
<evidence type="ECO:0000313" key="1">
    <source>
        <dbReference type="EMBL" id="MEQ2190046.1"/>
    </source>
</evidence>
<sequence length="145" mass="15994">MISWPTCSRRPTSFCRTWARQFSMLGSIIPTSDIHLLWSPSGCSMMRDITAPKAASDLEEEDYRKEPLTVILLCQLLAHTEASGCAFGTDSRNLGMAAMQHVCVWTAAGKGLLFPPTWVVFLLLVPSEEYEPNPSRGGRAGFGEQ</sequence>
<proteinExistence type="predicted"/>
<dbReference type="Proteomes" id="UP001476798">
    <property type="component" value="Unassembled WGS sequence"/>
</dbReference>
<gene>
    <name evidence="1" type="ORF">GOODEAATRI_031447</name>
</gene>
<dbReference type="EMBL" id="JAHRIO010095318">
    <property type="protein sequence ID" value="MEQ2190046.1"/>
    <property type="molecule type" value="Genomic_DNA"/>
</dbReference>